<feature type="signal peptide" evidence="2">
    <location>
        <begin position="1"/>
        <end position="22"/>
    </location>
</feature>
<evidence type="ECO:0000256" key="1">
    <source>
        <dbReference type="SAM" id="MobiDB-lite"/>
    </source>
</evidence>
<evidence type="ECO:0000313" key="3">
    <source>
        <dbReference type="EMBL" id="GGJ10161.1"/>
    </source>
</evidence>
<protein>
    <recommendedName>
        <fullName evidence="5">Photosynthesis system II assembly factor Ycf48/Hcf136-like domain-containing protein</fullName>
    </recommendedName>
</protein>
<dbReference type="RefSeq" id="WP_188882715.1">
    <property type="nucleotide sequence ID" value="NZ_BMOY01000032.1"/>
</dbReference>
<gene>
    <name evidence="3" type="ORF">GCM10010885_19160</name>
</gene>
<dbReference type="PROSITE" id="PS51257">
    <property type="entry name" value="PROKAR_LIPOPROTEIN"/>
    <property type="match status" value="1"/>
</dbReference>
<keyword evidence="4" id="KW-1185">Reference proteome</keyword>
<dbReference type="Proteomes" id="UP000637695">
    <property type="component" value="Unassembled WGS sequence"/>
</dbReference>
<evidence type="ECO:0000313" key="4">
    <source>
        <dbReference type="Proteomes" id="UP000637695"/>
    </source>
</evidence>
<dbReference type="EMBL" id="BMOY01000032">
    <property type="protein sequence ID" value="GGJ10161.1"/>
    <property type="molecule type" value="Genomic_DNA"/>
</dbReference>
<organism evidence="3 4">
    <name type="scientific">Alicyclobacillus cellulosilyticus</name>
    <dbReference type="NCBI Taxonomy" id="1003997"/>
    <lineage>
        <taxon>Bacteria</taxon>
        <taxon>Bacillati</taxon>
        <taxon>Bacillota</taxon>
        <taxon>Bacilli</taxon>
        <taxon>Bacillales</taxon>
        <taxon>Alicyclobacillaceae</taxon>
        <taxon>Alicyclobacillus</taxon>
    </lineage>
</organism>
<dbReference type="InterPro" id="IPR015943">
    <property type="entry name" value="WD40/YVTN_repeat-like_dom_sf"/>
</dbReference>
<dbReference type="PANTHER" id="PTHR47199">
    <property type="entry name" value="PHOTOSYSTEM II STABILITY/ASSEMBLY FACTOR HCF136, CHLOROPLASTIC"/>
    <property type="match status" value="1"/>
</dbReference>
<keyword evidence="2" id="KW-0732">Signal</keyword>
<accession>A0A917KDG8</accession>
<feature type="region of interest" description="Disordered" evidence="1">
    <location>
        <begin position="511"/>
        <end position="533"/>
    </location>
</feature>
<evidence type="ECO:0000256" key="2">
    <source>
        <dbReference type="SAM" id="SignalP"/>
    </source>
</evidence>
<dbReference type="AlphaFoldDB" id="A0A917KDG8"/>
<dbReference type="Gene3D" id="2.130.10.10">
    <property type="entry name" value="YVTN repeat-like/Quinoprotein amine dehydrogenase"/>
    <property type="match status" value="2"/>
</dbReference>
<reference evidence="3" key="1">
    <citation type="journal article" date="2014" name="Int. J. Syst. Evol. Microbiol.">
        <title>Complete genome sequence of Corynebacterium casei LMG S-19264T (=DSM 44701T), isolated from a smear-ripened cheese.</title>
        <authorList>
            <consortium name="US DOE Joint Genome Institute (JGI-PGF)"/>
            <person name="Walter F."/>
            <person name="Albersmeier A."/>
            <person name="Kalinowski J."/>
            <person name="Ruckert C."/>
        </authorList>
    </citation>
    <scope>NUCLEOTIDE SEQUENCE</scope>
    <source>
        <strain evidence="3">JCM 18487</strain>
    </source>
</reference>
<dbReference type="PANTHER" id="PTHR47199:SF2">
    <property type="entry name" value="PHOTOSYSTEM II STABILITY_ASSEMBLY FACTOR HCF136, CHLOROPLASTIC"/>
    <property type="match status" value="1"/>
</dbReference>
<reference evidence="3" key="2">
    <citation type="submission" date="2020-09" db="EMBL/GenBank/DDBJ databases">
        <authorList>
            <person name="Sun Q."/>
            <person name="Ohkuma M."/>
        </authorList>
    </citation>
    <scope>NUCLEOTIDE SEQUENCE</scope>
    <source>
        <strain evidence="3">JCM 18487</strain>
    </source>
</reference>
<evidence type="ECO:0008006" key="5">
    <source>
        <dbReference type="Google" id="ProtNLM"/>
    </source>
</evidence>
<comment type="caution">
    <text evidence="3">The sequence shown here is derived from an EMBL/GenBank/DDBJ whole genome shotgun (WGS) entry which is preliminary data.</text>
</comment>
<sequence length="533" mass="56767">MVKHRTWLTVAAMLLTASVVTGCRMGPNTLSHVAANPTEPAAWAVYNGPWPALSAVAFPDIRHGYVGGDGLVLATHDGGVHWYRSYSGSQSVRALVFVHADTGWALLSHGLLATDDGGRTWRGMKLPPVHDGEGDPLPVTYALPLSARAGYVVCGHQLWYTADGGRRWVMRLPAVDAVSFSSRQVGWAAGEGRVWRTDDGGRHWRKVFTAPLDRGTPWSAQIAGVGRRAAWVLWTSPVGAADQNPYVVFATTDGGASWHSVLAQPSFRTLFYPTIRVQERIDAQTPVLVAAGGMPYFFGRCAACRTWGTVSLTRPDGRRWLHLTVSGLTGADAFTASFADAKHGWLAVTVSDGSGLLLETADGGVSWRPLWPKSPGPVPDNVSAATVHPIVADEGPFDIAVWSAWQDGAVKTGDKEEPFLVAMGQGDAGAGVPYVEVTTQHASSPARWRLYRCPRAVGKVEIRAITNHGTVVHFAGPRVTGTFNLSDWTWRLTVRQASNQAVVAGGGVTPSAAAGPGRPLLPQAAFPASSSPG</sequence>
<feature type="chain" id="PRO_5039367456" description="Photosynthesis system II assembly factor Ycf48/Hcf136-like domain-containing protein" evidence="2">
    <location>
        <begin position="23"/>
        <end position="533"/>
    </location>
</feature>
<proteinExistence type="predicted"/>
<dbReference type="SUPFAM" id="SSF110296">
    <property type="entry name" value="Oligoxyloglucan reducing end-specific cellobiohydrolase"/>
    <property type="match status" value="1"/>
</dbReference>
<name>A0A917KDG8_9BACL</name>